<keyword evidence="1" id="KW-0472">Membrane</keyword>
<feature type="transmembrane region" description="Helical" evidence="1">
    <location>
        <begin position="22"/>
        <end position="49"/>
    </location>
</feature>
<dbReference type="EMBL" id="ML179937">
    <property type="protein sequence ID" value="THU80133.1"/>
    <property type="molecule type" value="Genomic_DNA"/>
</dbReference>
<organism evidence="2 3">
    <name type="scientific">Dendrothele bispora (strain CBS 962.96)</name>
    <dbReference type="NCBI Taxonomy" id="1314807"/>
    <lineage>
        <taxon>Eukaryota</taxon>
        <taxon>Fungi</taxon>
        <taxon>Dikarya</taxon>
        <taxon>Basidiomycota</taxon>
        <taxon>Agaricomycotina</taxon>
        <taxon>Agaricomycetes</taxon>
        <taxon>Agaricomycetidae</taxon>
        <taxon>Agaricales</taxon>
        <taxon>Agaricales incertae sedis</taxon>
        <taxon>Dendrothele</taxon>
    </lineage>
</organism>
<keyword evidence="1" id="KW-1133">Transmembrane helix</keyword>
<dbReference type="OrthoDB" id="3341077at2759"/>
<dbReference type="Proteomes" id="UP000297245">
    <property type="component" value="Unassembled WGS sequence"/>
</dbReference>
<gene>
    <name evidence="2" type="ORF">K435DRAFT_696328</name>
</gene>
<keyword evidence="1" id="KW-0812">Transmembrane</keyword>
<reference evidence="2 3" key="1">
    <citation type="journal article" date="2019" name="Nat. Ecol. Evol.">
        <title>Megaphylogeny resolves global patterns of mushroom evolution.</title>
        <authorList>
            <person name="Varga T."/>
            <person name="Krizsan K."/>
            <person name="Foldi C."/>
            <person name="Dima B."/>
            <person name="Sanchez-Garcia M."/>
            <person name="Sanchez-Ramirez S."/>
            <person name="Szollosi G.J."/>
            <person name="Szarkandi J.G."/>
            <person name="Papp V."/>
            <person name="Albert L."/>
            <person name="Andreopoulos W."/>
            <person name="Angelini C."/>
            <person name="Antonin V."/>
            <person name="Barry K.W."/>
            <person name="Bougher N.L."/>
            <person name="Buchanan P."/>
            <person name="Buyck B."/>
            <person name="Bense V."/>
            <person name="Catcheside P."/>
            <person name="Chovatia M."/>
            <person name="Cooper J."/>
            <person name="Damon W."/>
            <person name="Desjardin D."/>
            <person name="Finy P."/>
            <person name="Geml J."/>
            <person name="Haridas S."/>
            <person name="Hughes K."/>
            <person name="Justo A."/>
            <person name="Karasinski D."/>
            <person name="Kautmanova I."/>
            <person name="Kiss B."/>
            <person name="Kocsube S."/>
            <person name="Kotiranta H."/>
            <person name="LaButti K.M."/>
            <person name="Lechner B.E."/>
            <person name="Liimatainen K."/>
            <person name="Lipzen A."/>
            <person name="Lukacs Z."/>
            <person name="Mihaltcheva S."/>
            <person name="Morgado L.N."/>
            <person name="Niskanen T."/>
            <person name="Noordeloos M.E."/>
            <person name="Ohm R.A."/>
            <person name="Ortiz-Santana B."/>
            <person name="Ovrebo C."/>
            <person name="Racz N."/>
            <person name="Riley R."/>
            <person name="Savchenko A."/>
            <person name="Shiryaev A."/>
            <person name="Soop K."/>
            <person name="Spirin V."/>
            <person name="Szebenyi C."/>
            <person name="Tomsovsky M."/>
            <person name="Tulloss R.E."/>
            <person name="Uehling J."/>
            <person name="Grigoriev I.V."/>
            <person name="Vagvolgyi C."/>
            <person name="Papp T."/>
            <person name="Martin F.M."/>
            <person name="Miettinen O."/>
            <person name="Hibbett D.S."/>
            <person name="Nagy L.G."/>
        </authorList>
    </citation>
    <scope>NUCLEOTIDE SEQUENCE [LARGE SCALE GENOMIC DNA]</scope>
    <source>
        <strain evidence="2 3">CBS 962.96</strain>
    </source>
</reference>
<protein>
    <submittedName>
        <fullName evidence="2">Uncharacterized protein</fullName>
    </submittedName>
</protein>
<feature type="transmembrane region" description="Helical" evidence="1">
    <location>
        <begin position="61"/>
        <end position="80"/>
    </location>
</feature>
<proteinExistence type="predicted"/>
<name>A0A4S8KWE3_DENBC</name>
<keyword evidence="3" id="KW-1185">Reference proteome</keyword>
<feature type="transmembrane region" description="Helical" evidence="1">
    <location>
        <begin position="150"/>
        <end position="174"/>
    </location>
</feature>
<dbReference type="AlphaFoldDB" id="A0A4S8KWE3"/>
<sequence>MGKTTVEESSVFSVEIGLLGPIISLSVIVHLCSIGFYIFLFGLSTYFLVKHRFITRRHLHLFWTTSLFIISSFGALITVSNEVMDAVVIYNTLRTQNIDQFIEYTTQDKTQTIIIPKVYYSILKNCCIADSVLIYRCYMVWGFREWIVSLPIIASIAMNSFGLVAGVMGIKGSVNTTNEANAQLMLKGLDYTLTYYYVNAAFNLVLTLMIAGRIWWIGMKTQALMGYSQQSHVIRNKLEAGILYPIALVVHAAISGNVDKISIPINLTPTAIQLAGIAPTLIIVRTCLGKGMTEAAVSSHSTTPSLQDIDTQSTSNGPLSLRIHALNGIGQIGFNSDIQVGNDKSTHLAA</sequence>
<accession>A0A4S8KWE3</accession>
<feature type="transmembrane region" description="Helical" evidence="1">
    <location>
        <begin position="194"/>
        <end position="216"/>
    </location>
</feature>
<evidence type="ECO:0000313" key="3">
    <source>
        <dbReference type="Proteomes" id="UP000297245"/>
    </source>
</evidence>
<evidence type="ECO:0000313" key="2">
    <source>
        <dbReference type="EMBL" id="THU80133.1"/>
    </source>
</evidence>
<evidence type="ECO:0000256" key="1">
    <source>
        <dbReference type="SAM" id="Phobius"/>
    </source>
</evidence>